<feature type="transmembrane region" description="Helical" evidence="1">
    <location>
        <begin position="23"/>
        <end position="44"/>
    </location>
</feature>
<dbReference type="Gene3D" id="1.20.120.1630">
    <property type="match status" value="1"/>
</dbReference>
<proteinExistence type="predicted"/>
<evidence type="ECO:0000256" key="1">
    <source>
        <dbReference type="SAM" id="Phobius"/>
    </source>
</evidence>
<reference evidence="3" key="1">
    <citation type="submission" date="2017-09" db="EMBL/GenBank/DDBJ databases">
        <title>Depth-based differentiation of microbial function through sediment-hosted aquifers and enrichment of novel symbionts in the deep terrestrial subsurface.</title>
        <authorList>
            <person name="Probst A.J."/>
            <person name="Ladd B."/>
            <person name="Jarett J.K."/>
            <person name="Geller-Mcgrath D.E."/>
            <person name="Sieber C.M.K."/>
            <person name="Emerson J.B."/>
            <person name="Anantharaman K."/>
            <person name="Thomas B.C."/>
            <person name="Malmstrom R."/>
            <person name="Stieglmeier M."/>
            <person name="Klingl A."/>
            <person name="Woyke T."/>
            <person name="Ryan C.M."/>
            <person name="Banfield J.F."/>
        </authorList>
    </citation>
    <scope>NUCLEOTIDE SEQUENCE [LARGE SCALE GENOMIC DNA]</scope>
</reference>
<dbReference type="Pfam" id="PF06966">
    <property type="entry name" value="DUF1295"/>
    <property type="match status" value="1"/>
</dbReference>
<sequence>AITVWIVSLPATYLHMQKYDMSLNSIMIVGVLIWSAGMIIETVADMQKFNFKNNLNNSGKWIDTGIWKYARHPNYFGEMMCWWGIFIFSLPFQSGLSWLTVIGPISITYILLFATGIPTLEKKYNERYKDNADYQTYKNNTNLLVPWPRNGLKS</sequence>
<dbReference type="PANTHER" id="PTHR32251">
    <property type="entry name" value="3-OXO-5-ALPHA-STEROID 4-DEHYDROGENASE"/>
    <property type="match status" value="1"/>
</dbReference>
<dbReference type="InterPro" id="IPR010721">
    <property type="entry name" value="UstE-like"/>
</dbReference>
<feature type="transmembrane region" description="Helical" evidence="1">
    <location>
        <begin position="98"/>
        <end position="120"/>
    </location>
</feature>
<gene>
    <name evidence="2" type="ORF">COY14_03030</name>
</gene>
<name>A0A2M7U435_9BACT</name>
<accession>A0A2M7U435</accession>
<dbReference type="GO" id="GO:0016020">
    <property type="term" value="C:membrane"/>
    <property type="evidence" value="ECO:0007669"/>
    <property type="project" value="TreeGrafter"/>
</dbReference>
<keyword evidence="1" id="KW-1133">Transmembrane helix</keyword>
<dbReference type="PROSITE" id="PS50244">
    <property type="entry name" value="S5A_REDUCTASE"/>
    <property type="match status" value="1"/>
</dbReference>
<keyword evidence="1" id="KW-0472">Membrane</keyword>
<dbReference type="AlphaFoldDB" id="A0A2M7U435"/>
<evidence type="ECO:0000313" key="3">
    <source>
        <dbReference type="Proteomes" id="UP000230027"/>
    </source>
</evidence>
<organism evidence="2 3">
    <name type="scientific">Candidatus Roizmanbacteria bacterium CG_4_10_14_0_2_um_filter_36_9</name>
    <dbReference type="NCBI Taxonomy" id="1974823"/>
    <lineage>
        <taxon>Bacteria</taxon>
        <taxon>Candidatus Roizmaniibacteriota</taxon>
    </lineage>
</organism>
<keyword evidence="1" id="KW-0812">Transmembrane</keyword>
<feature type="non-terminal residue" evidence="2">
    <location>
        <position position="1"/>
    </location>
</feature>
<dbReference type="PANTHER" id="PTHR32251:SF15">
    <property type="entry name" value="3-OXO-5-ALPHA-STEROID 4-DEHYDROGENASE (DUF1295)"/>
    <property type="match status" value="1"/>
</dbReference>
<protein>
    <submittedName>
        <fullName evidence="2">Steroid 5-alpha reductase</fullName>
    </submittedName>
</protein>
<comment type="caution">
    <text evidence="2">The sequence shown here is derived from an EMBL/GenBank/DDBJ whole genome shotgun (WGS) entry which is preliminary data.</text>
</comment>
<dbReference type="Proteomes" id="UP000230027">
    <property type="component" value="Unassembled WGS sequence"/>
</dbReference>
<dbReference type="EMBL" id="PFOD01000059">
    <property type="protein sequence ID" value="PIZ65146.1"/>
    <property type="molecule type" value="Genomic_DNA"/>
</dbReference>
<evidence type="ECO:0000313" key="2">
    <source>
        <dbReference type="EMBL" id="PIZ65146.1"/>
    </source>
</evidence>